<dbReference type="InterPro" id="IPR050386">
    <property type="entry name" value="Glycosyl_hydrolase_5"/>
</dbReference>
<name>D3TB00_ACIB4</name>
<dbReference type="EMBL" id="CP001941">
    <property type="protein sequence ID" value="ADD09279.1"/>
    <property type="molecule type" value="Genomic_DNA"/>
</dbReference>
<evidence type="ECO:0000313" key="6">
    <source>
        <dbReference type="EMBL" id="ADD09279.1"/>
    </source>
</evidence>
<dbReference type="NCBIfam" id="TIGR03024">
    <property type="entry name" value="arch_PEF_CTERM"/>
    <property type="match status" value="1"/>
</dbReference>
<dbReference type="Pfam" id="PF00150">
    <property type="entry name" value="Cellulase"/>
    <property type="match status" value="1"/>
</dbReference>
<accession>D3TB00</accession>
<dbReference type="PANTHER" id="PTHR31297:SF17">
    <property type="entry name" value="ENDOGLUCANASE"/>
    <property type="match status" value="1"/>
</dbReference>
<dbReference type="InterPro" id="IPR001547">
    <property type="entry name" value="Glyco_hydro_5"/>
</dbReference>
<dbReference type="InterPro" id="IPR017474">
    <property type="entry name" value="PEF_CTERM_C"/>
</dbReference>
<keyword evidence="1" id="KW-0732">Signal</keyword>
<evidence type="ECO:0000313" key="7">
    <source>
        <dbReference type="Proteomes" id="UP000001400"/>
    </source>
</evidence>
<sequence length="382" mass="43654">MILTINHHGVWIILVLLLVVDISMFGVYSSHSVFSNARIESLNGTEPINATEYQKLMGIGINVDWMTFKKVNTQYFQWREQGVHVPSYFKERGFSNVRIRVNQDLTTNQTAMEQLTDIVNDCLDAGLYPIITNVADDLRDYPTNISVQQHFVKWWETVIDHFKGYSYNLSYDLLIESSHEIKNYPDVLNKVYYEIIHYLRQEDPYRIVFVTPAGGSKPDYLQDLNVTNNGYILAEWHIYAGGPSESGTDCVYSKSYINQTLSTALSWTKETGIPTWQGAWRSNCYPNGGTDAECNMSLEINFTKAMVSAYAGANLPYDVNADTKFFDISNLTWYKLQEEALDIILQQNGAVPEFSMDSPWVILVIIILIIAVVYPRSKNSNF</sequence>
<dbReference type="PANTHER" id="PTHR31297">
    <property type="entry name" value="GLUCAN ENDO-1,6-BETA-GLUCOSIDASE B"/>
    <property type="match status" value="1"/>
</dbReference>
<evidence type="ECO:0000256" key="4">
    <source>
        <dbReference type="SAM" id="Phobius"/>
    </source>
</evidence>
<dbReference type="GO" id="GO:0005576">
    <property type="term" value="C:extracellular region"/>
    <property type="evidence" value="ECO:0007669"/>
    <property type="project" value="TreeGrafter"/>
</dbReference>
<evidence type="ECO:0000256" key="3">
    <source>
        <dbReference type="ARBA" id="ARBA00023295"/>
    </source>
</evidence>
<feature type="domain" description="Glycoside hydrolase family 5" evidence="5">
    <location>
        <begin position="68"/>
        <end position="281"/>
    </location>
</feature>
<protein>
    <submittedName>
        <fullName evidence="6">Glycoside hydrolase family 5</fullName>
    </submittedName>
</protein>
<keyword evidence="2 6" id="KW-0378">Hydrolase</keyword>
<dbReference type="GeneID" id="8828439"/>
<keyword evidence="7" id="KW-1185">Reference proteome</keyword>
<keyword evidence="3" id="KW-0326">Glycosidase</keyword>
<dbReference type="Proteomes" id="UP000001400">
    <property type="component" value="Chromosome"/>
</dbReference>
<gene>
    <name evidence="6" type="ordered locus">Aboo_1473</name>
</gene>
<evidence type="ECO:0000256" key="2">
    <source>
        <dbReference type="ARBA" id="ARBA00022801"/>
    </source>
</evidence>
<organism evidence="6 7">
    <name type="scientific">Aciduliprofundum boonei (strain DSM 19572 / T469)</name>
    <dbReference type="NCBI Taxonomy" id="439481"/>
    <lineage>
        <taxon>Archaea</taxon>
        <taxon>Methanobacteriati</taxon>
        <taxon>Thermoplasmatota</taxon>
        <taxon>DHVE2 group</taxon>
        <taxon>Candidatus Aciduliprofundum</taxon>
    </lineage>
</organism>
<evidence type="ECO:0000259" key="5">
    <source>
        <dbReference type="Pfam" id="PF00150"/>
    </source>
</evidence>
<dbReference type="GO" id="GO:0008422">
    <property type="term" value="F:beta-glucosidase activity"/>
    <property type="evidence" value="ECO:0007669"/>
    <property type="project" value="TreeGrafter"/>
</dbReference>
<feature type="transmembrane region" description="Helical" evidence="4">
    <location>
        <begin position="358"/>
        <end position="375"/>
    </location>
</feature>
<feature type="transmembrane region" description="Helical" evidence="4">
    <location>
        <begin position="9"/>
        <end position="28"/>
    </location>
</feature>
<proteinExistence type="predicted"/>
<dbReference type="KEGG" id="abi:Aboo_1473"/>
<keyword evidence="4" id="KW-1133">Transmembrane helix</keyword>
<dbReference type="AlphaFoldDB" id="D3TB00"/>
<keyword evidence="4" id="KW-0472">Membrane</keyword>
<reference evidence="6" key="1">
    <citation type="submission" date="2010-02" db="EMBL/GenBank/DDBJ databases">
        <title>Complete sequence of Aciduliprofundum boonei T469.</title>
        <authorList>
            <consortium name="US DOE Joint Genome Institute"/>
            <person name="Lucas S."/>
            <person name="Copeland A."/>
            <person name="Lapidus A."/>
            <person name="Cheng J.-F."/>
            <person name="Bruce D."/>
            <person name="Goodwin L."/>
            <person name="Pitluck S."/>
            <person name="Saunders E."/>
            <person name="Detter J.C."/>
            <person name="Han C."/>
            <person name="Tapia R."/>
            <person name="Land M."/>
            <person name="Hauser L."/>
            <person name="Kyrpides N."/>
            <person name="Mikhailova N."/>
            <person name="Flores G."/>
            <person name="Reysenbach A.-L."/>
            <person name="Woyke T."/>
        </authorList>
    </citation>
    <scope>NUCLEOTIDE SEQUENCE</scope>
    <source>
        <strain evidence="6">T469</strain>
    </source>
</reference>
<dbReference type="GO" id="GO:0009251">
    <property type="term" value="P:glucan catabolic process"/>
    <property type="evidence" value="ECO:0007669"/>
    <property type="project" value="TreeGrafter"/>
</dbReference>
<evidence type="ECO:0000256" key="1">
    <source>
        <dbReference type="ARBA" id="ARBA00022729"/>
    </source>
</evidence>
<dbReference type="Gene3D" id="3.20.20.80">
    <property type="entry name" value="Glycosidases"/>
    <property type="match status" value="1"/>
</dbReference>
<dbReference type="RefSeq" id="WP_012997435.1">
    <property type="nucleotide sequence ID" value="NC_013926.1"/>
</dbReference>
<dbReference type="SUPFAM" id="SSF51445">
    <property type="entry name" value="(Trans)glycosidases"/>
    <property type="match status" value="1"/>
</dbReference>
<dbReference type="InterPro" id="IPR017853">
    <property type="entry name" value="GH"/>
</dbReference>
<dbReference type="HOGENOM" id="CLU_061106_0_0_2"/>
<dbReference type="GO" id="GO:0009986">
    <property type="term" value="C:cell surface"/>
    <property type="evidence" value="ECO:0007669"/>
    <property type="project" value="TreeGrafter"/>
</dbReference>
<keyword evidence="4" id="KW-0812">Transmembrane</keyword>